<evidence type="ECO:0000259" key="5">
    <source>
        <dbReference type="Pfam" id="PF00171"/>
    </source>
</evidence>
<dbReference type="InterPro" id="IPR016163">
    <property type="entry name" value="Ald_DH_C"/>
</dbReference>
<name>A0A2A4ER62_9BURK</name>
<protein>
    <submittedName>
        <fullName evidence="6">Betaine-aldehyde dehydrogenase</fullName>
    </submittedName>
</protein>
<evidence type="ECO:0000256" key="4">
    <source>
        <dbReference type="RuleBase" id="RU003345"/>
    </source>
</evidence>
<dbReference type="GO" id="GO:0016620">
    <property type="term" value="F:oxidoreductase activity, acting on the aldehyde or oxo group of donors, NAD or NADP as acceptor"/>
    <property type="evidence" value="ECO:0007669"/>
    <property type="project" value="InterPro"/>
</dbReference>
<dbReference type="Gene3D" id="3.40.605.10">
    <property type="entry name" value="Aldehyde Dehydrogenase, Chain A, domain 1"/>
    <property type="match status" value="1"/>
</dbReference>
<comment type="caution">
    <text evidence="6">The sequence shown here is derived from an EMBL/GenBank/DDBJ whole genome shotgun (WGS) entry which is preliminary data.</text>
</comment>
<organism evidence="6 7">
    <name type="scientific">Paraburkholderia acidicola</name>
    <dbReference type="NCBI Taxonomy" id="1912599"/>
    <lineage>
        <taxon>Bacteria</taxon>
        <taxon>Pseudomonadati</taxon>
        <taxon>Pseudomonadota</taxon>
        <taxon>Betaproteobacteria</taxon>
        <taxon>Burkholderiales</taxon>
        <taxon>Burkholderiaceae</taxon>
        <taxon>Paraburkholderia</taxon>
    </lineage>
</organism>
<dbReference type="Proteomes" id="UP000218022">
    <property type="component" value="Unassembled WGS sequence"/>
</dbReference>
<evidence type="ECO:0000313" key="6">
    <source>
        <dbReference type="EMBL" id="PCE22922.1"/>
    </source>
</evidence>
<dbReference type="EMBL" id="MTZV01000006">
    <property type="protein sequence ID" value="PCE22922.1"/>
    <property type="molecule type" value="Genomic_DNA"/>
</dbReference>
<dbReference type="CDD" id="cd07115">
    <property type="entry name" value="ALDH_HMSADH_HapE"/>
    <property type="match status" value="1"/>
</dbReference>
<feature type="domain" description="Aldehyde dehydrogenase" evidence="5">
    <location>
        <begin position="29"/>
        <end position="477"/>
    </location>
</feature>
<keyword evidence="2 4" id="KW-0560">Oxidoreductase</keyword>
<dbReference type="InterPro" id="IPR016160">
    <property type="entry name" value="Ald_DH_CS_CYS"/>
</dbReference>
<dbReference type="OrthoDB" id="9812625at2"/>
<sequence length="483" mass="51457">MNMQTDLKRHDLLIDGKRLPPGTGEYSVDIDPATEQTIALVAQGSAADVDTAVLAARAALKVWNGMRAAERGRILHRLADLMRTHQDELAELESRDAGKPIAGVLRQDLPAAIDTLTYYAGWCDKITGQVVPVRPDALTYTVREPVGVVAAIVPWNFPLMIGMWKIAPALACGCTLIVKPAEITPLSALRVGELALEAGVPPGVLNIVTGKGRVVGDALVAHPGVDKVTFTGSPSVGRGILQGAAGNFKRVTLELGGKSANVIFADANLDNAVRAAASGIFFNTGQVCSAGSRILAQRDVYDEVVERLAMRANAIKVGDPSRRETSMGPLVSAAQMKTVLDYVDIGRSEGASLVAGGARIGKQGYFVQPTVFANVEHEMRISQEEIFGPVASVIRFDDEADAVRIANGTLYSLAAGVWSADIGRVHRVARELRAGTVWINTYGYTDVRLPWGGSGDSGFGREHGDVAIDNFTEPKTVWLALDQ</sequence>
<evidence type="ECO:0000313" key="7">
    <source>
        <dbReference type="Proteomes" id="UP000218022"/>
    </source>
</evidence>
<dbReference type="AlphaFoldDB" id="A0A2A4ER62"/>
<evidence type="ECO:0000256" key="1">
    <source>
        <dbReference type="ARBA" id="ARBA00009986"/>
    </source>
</evidence>
<dbReference type="FunFam" id="3.40.309.10:FF:000012">
    <property type="entry name" value="Betaine aldehyde dehydrogenase"/>
    <property type="match status" value="1"/>
</dbReference>
<proteinExistence type="inferred from homology"/>
<dbReference type="PROSITE" id="PS00687">
    <property type="entry name" value="ALDEHYDE_DEHYDR_GLU"/>
    <property type="match status" value="1"/>
</dbReference>
<comment type="similarity">
    <text evidence="1 4">Belongs to the aldehyde dehydrogenase family.</text>
</comment>
<dbReference type="Gene3D" id="3.40.309.10">
    <property type="entry name" value="Aldehyde Dehydrogenase, Chain A, domain 2"/>
    <property type="match status" value="1"/>
</dbReference>
<dbReference type="InterPro" id="IPR029510">
    <property type="entry name" value="Ald_DH_CS_GLU"/>
</dbReference>
<dbReference type="PROSITE" id="PS00070">
    <property type="entry name" value="ALDEHYDE_DEHYDR_CYS"/>
    <property type="match status" value="1"/>
</dbReference>
<evidence type="ECO:0000256" key="2">
    <source>
        <dbReference type="ARBA" id="ARBA00023002"/>
    </source>
</evidence>
<evidence type="ECO:0000256" key="3">
    <source>
        <dbReference type="PROSITE-ProRule" id="PRU10007"/>
    </source>
</evidence>
<dbReference type="RefSeq" id="WP_096724925.1">
    <property type="nucleotide sequence ID" value="NZ_MTZV01000006.1"/>
</dbReference>
<feature type="active site" evidence="3">
    <location>
        <position position="254"/>
    </location>
</feature>
<dbReference type="InterPro" id="IPR016161">
    <property type="entry name" value="Ald_DH/histidinol_DH"/>
</dbReference>
<dbReference type="InterPro" id="IPR015590">
    <property type="entry name" value="Aldehyde_DH_dom"/>
</dbReference>
<accession>A0A2A4ER62</accession>
<dbReference type="PANTHER" id="PTHR11699">
    <property type="entry name" value="ALDEHYDE DEHYDROGENASE-RELATED"/>
    <property type="match status" value="1"/>
</dbReference>
<dbReference type="FunFam" id="3.40.605.10:FF:000007">
    <property type="entry name" value="NAD/NADP-dependent betaine aldehyde dehydrogenase"/>
    <property type="match status" value="1"/>
</dbReference>
<dbReference type="SUPFAM" id="SSF53720">
    <property type="entry name" value="ALDH-like"/>
    <property type="match status" value="1"/>
</dbReference>
<dbReference type="InterPro" id="IPR016162">
    <property type="entry name" value="Ald_DH_N"/>
</dbReference>
<gene>
    <name evidence="6" type="ORF">BWP39_24885</name>
</gene>
<reference evidence="6 7" key="1">
    <citation type="submission" date="2017-01" db="EMBL/GenBank/DDBJ databases">
        <title>Whole-Genome Shotgun Sequencing of Two beta-Proteobacterial Species in Search of the Bulgecin Biosynthetic Cluster.</title>
        <authorList>
            <person name="Horsman M.E."/>
            <person name="Marous D.R."/>
            <person name="Li R."/>
            <person name="Oliver R.A."/>
            <person name="Byun B."/>
            <person name="Emrich S.J."/>
            <person name="Boggess B."/>
            <person name="Townsend C.A."/>
            <person name="Mobashery S."/>
        </authorList>
    </citation>
    <scope>NUCLEOTIDE SEQUENCE [LARGE SCALE GENOMIC DNA]</scope>
    <source>
        <strain evidence="6 7">ATCC 31363</strain>
    </source>
</reference>
<dbReference type="Pfam" id="PF00171">
    <property type="entry name" value="Aldedh"/>
    <property type="match status" value="1"/>
</dbReference>